<name>A0A1W1I759_9BACT</name>
<proteinExistence type="predicted"/>
<dbReference type="KEGG" id="nja:NSJP_2542"/>
<reference evidence="1 2" key="1">
    <citation type="submission" date="2017-03" db="EMBL/GenBank/DDBJ databases">
        <authorList>
            <person name="Afonso C.L."/>
            <person name="Miller P.J."/>
            <person name="Scott M.A."/>
            <person name="Spackman E."/>
            <person name="Goraichik I."/>
            <person name="Dimitrov K.M."/>
            <person name="Suarez D.L."/>
            <person name="Swayne D.E."/>
        </authorList>
    </citation>
    <scope>NUCLEOTIDE SEQUENCE [LARGE SCALE GENOMIC DNA]</scope>
    <source>
        <strain evidence="1">Genome sequencing of Nitrospira japonica strain NJ11</strain>
    </source>
</reference>
<dbReference type="RefSeq" id="WP_080887049.1">
    <property type="nucleotide sequence ID" value="NZ_LT828648.1"/>
</dbReference>
<dbReference type="Pfam" id="PF02566">
    <property type="entry name" value="OsmC"/>
    <property type="match status" value="1"/>
</dbReference>
<dbReference type="OrthoDB" id="9781312at2"/>
<keyword evidence="2" id="KW-1185">Reference proteome</keyword>
<evidence type="ECO:0000313" key="2">
    <source>
        <dbReference type="Proteomes" id="UP000192042"/>
    </source>
</evidence>
<dbReference type="AlphaFoldDB" id="A0A1W1I759"/>
<gene>
    <name evidence="1" type="ORF">NSJP_2542</name>
</gene>
<dbReference type="InterPro" id="IPR003718">
    <property type="entry name" value="OsmC/Ohr_fam"/>
</dbReference>
<dbReference type="InterPro" id="IPR036102">
    <property type="entry name" value="OsmC/Ohrsf"/>
</dbReference>
<dbReference type="SUPFAM" id="SSF82784">
    <property type="entry name" value="OsmC-like"/>
    <property type="match status" value="1"/>
</dbReference>
<dbReference type="PANTHER" id="PTHR35368">
    <property type="entry name" value="HYDROPEROXIDE REDUCTASE"/>
    <property type="match status" value="1"/>
</dbReference>
<dbReference type="InterPro" id="IPR052924">
    <property type="entry name" value="OsmC/Ohr_hydroprdx_reductase"/>
</dbReference>
<sequence length="199" mass="21585">MNKQVSKACNGLDLEEMGQTVRALKNDPTLAQFQFRARNRWIDGGENRSTIKDFYGVGAEDTSRSDAFIFTNGEPPVLLGRNEGANPVEFLLHALAGCVTTTTVLHAAARGIKLHKLSTELTGNIDLQGLLALDDSVPVGYESIRIKMDIEADCSDEDLAELIAFAQLHSPVCNTVCRPVPVTIERVVAHRATSEAHAA</sequence>
<organism evidence="1 2">
    <name type="scientific">Nitrospira japonica</name>
    <dbReference type="NCBI Taxonomy" id="1325564"/>
    <lineage>
        <taxon>Bacteria</taxon>
        <taxon>Pseudomonadati</taxon>
        <taxon>Nitrospirota</taxon>
        <taxon>Nitrospiria</taxon>
        <taxon>Nitrospirales</taxon>
        <taxon>Nitrospiraceae</taxon>
        <taxon>Nitrospira</taxon>
    </lineage>
</organism>
<dbReference type="InterPro" id="IPR015946">
    <property type="entry name" value="KH_dom-like_a/b"/>
</dbReference>
<dbReference type="PANTHER" id="PTHR35368:SF1">
    <property type="entry name" value="HYDROPEROXIDE REDUCTASE"/>
    <property type="match status" value="1"/>
</dbReference>
<dbReference type="Gene3D" id="3.30.300.20">
    <property type="match status" value="1"/>
</dbReference>
<accession>A0A1W1I759</accession>
<dbReference type="Proteomes" id="UP000192042">
    <property type="component" value="Chromosome I"/>
</dbReference>
<evidence type="ECO:0000313" key="1">
    <source>
        <dbReference type="EMBL" id="SLM48709.1"/>
    </source>
</evidence>
<protein>
    <submittedName>
        <fullName evidence="1">OsmC family protein</fullName>
    </submittedName>
</protein>
<dbReference type="EMBL" id="LT828648">
    <property type="protein sequence ID" value="SLM48709.1"/>
    <property type="molecule type" value="Genomic_DNA"/>
</dbReference>